<dbReference type="KEGG" id="pki:111836313"/>
<keyword evidence="8" id="KW-0539">Nucleus</keyword>
<evidence type="ECO:0000256" key="3">
    <source>
        <dbReference type="ARBA" id="ARBA00006332"/>
    </source>
</evidence>
<dbReference type="PANTHER" id="PTHR14865">
    <property type="entry name" value="CST COMPLEX SUBUNIT CTC1"/>
    <property type="match status" value="1"/>
</dbReference>
<evidence type="ECO:0000256" key="9">
    <source>
        <dbReference type="SAM" id="MobiDB-lite"/>
    </source>
</evidence>
<comment type="subcellular location">
    <subcellularLocation>
        <location evidence="2">Chromosome</location>
        <location evidence="2">Telomere</location>
    </subcellularLocation>
    <subcellularLocation>
        <location evidence="1">Nucleus</location>
    </subcellularLocation>
</comment>
<keyword evidence="5" id="KW-0158">Chromosome</keyword>
<organism evidence="10 11">
    <name type="scientific">Paramormyrops kingsleyae</name>
    <dbReference type="NCBI Taxonomy" id="1676925"/>
    <lineage>
        <taxon>Eukaryota</taxon>
        <taxon>Metazoa</taxon>
        <taxon>Chordata</taxon>
        <taxon>Craniata</taxon>
        <taxon>Vertebrata</taxon>
        <taxon>Euteleostomi</taxon>
        <taxon>Actinopterygii</taxon>
        <taxon>Neopterygii</taxon>
        <taxon>Teleostei</taxon>
        <taxon>Osteoglossocephala</taxon>
        <taxon>Osteoglossomorpha</taxon>
        <taxon>Osteoglossiformes</taxon>
        <taxon>Mormyridae</taxon>
        <taxon>Paramormyrops</taxon>
    </lineage>
</organism>
<dbReference type="InterPro" id="IPR029156">
    <property type="entry name" value="CTC1"/>
</dbReference>
<keyword evidence="7" id="KW-0238">DNA-binding</keyword>
<evidence type="ECO:0000313" key="11">
    <source>
        <dbReference type="Proteomes" id="UP000261540"/>
    </source>
</evidence>
<feature type="compositionally biased region" description="Basic and acidic residues" evidence="9">
    <location>
        <begin position="818"/>
        <end position="829"/>
    </location>
</feature>
<dbReference type="GO" id="GO:0045740">
    <property type="term" value="P:positive regulation of DNA replication"/>
    <property type="evidence" value="ECO:0007669"/>
    <property type="project" value="TreeGrafter"/>
</dbReference>
<feature type="region of interest" description="Disordered" evidence="9">
    <location>
        <begin position="733"/>
        <end position="752"/>
    </location>
</feature>
<protein>
    <recommendedName>
        <fullName evidence="4">CST complex subunit CTC1</fullName>
    </recommendedName>
</protein>
<dbReference type="OrthoDB" id="2314520at2759"/>
<dbReference type="STRING" id="1676925.ENSPKIP00000004504"/>
<dbReference type="GO" id="GO:0010833">
    <property type="term" value="P:telomere maintenance via telomere lengthening"/>
    <property type="evidence" value="ECO:0007669"/>
    <property type="project" value="TreeGrafter"/>
</dbReference>
<reference evidence="10" key="1">
    <citation type="submission" date="2025-08" db="UniProtKB">
        <authorList>
            <consortium name="Ensembl"/>
        </authorList>
    </citation>
    <scope>IDENTIFICATION</scope>
</reference>
<feature type="compositionally biased region" description="Basic and acidic residues" evidence="9">
    <location>
        <begin position="768"/>
        <end position="779"/>
    </location>
</feature>
<evidence type="ECO:0000256" key="6">
    <source>
        <dbReference type="ARBA" id="ARBA00022895"/>
    </source>
</evidence>
<keyword evidence="6" id="KW-0779">Telomere</keyword>
<reference evidence="10" key="2">
    <citation type="submission" date="2025-09" db="UniProtKB">
        <authorList>
            <consortium name="Ensembl"/>
        </authorList>
    </citation>
    <scope>IDENTIFICATION</scope>
</reference>
<evidence type="ECO:0000256" key="1">
    <source>
        <dbReference type="ARBA" id="ARBA00004123"/>
    </source>
</evidence>
<comment type="similarity">
    <text evidence="3">Belongs to the CTC1 family.</text>
</comment>
<evidence type="ECO:0000256" key="7">
    <source>
        <dbReference type="ARBA" id="ARBA00023125"/>
    </source>
</evidence>
<sequence>MDSFLKQFRDRNQAELRLLGELYQCAEASACPRANCAAAPSAGQLALAAVRGLQELLDSQSPVMPLGYSFVSVSELVSRQNIPCCSHLTWSTHQYREWAREAEQRLPNHKALPRANLLLIGYLTDRKCAEPSATSGCDGTWRVRDRSLSVCCKAVSAQPNWLQQFMLFPSWNYIPQNPSAQNQQTRGFLELTAPPVPLILDVASVAPERSCSEVITVADVIKVLQQRRRKGGVRLHVHGVVSVLCPLLDIAGKSFFCFCLKDGESSVAVLVLDVGHLCWQQCLRVGEGVCVSELRVCELRTLEGHKVLCVTSQSHLSTAHVYPAVTESGKEATGAEGKAMEMEAESGMEVKRDVKHWRVTNPDSGENWAPATARTKISKMISYKGVLTKVLDAESGLFELDGQVGLCLAYQPSLGMVSSLRPGVQIEIHNVHFLYRASSLCPDVLLCVCLRSSLRVAGFSGLQPGGASHPSAEAPALRILLEKNLGISEYLWLCHCMKTLKERFCPHWVREQRVAVVASRLLDHVLPLRQEGPNHRRDIYREMLVEPHCCPLLEYSVGSPHLELLSVKDLLLTMEGECWQSLSLASLLPPSGPHLMRAQLNPLLSWSFHSLPAWSTPKPPVLVGVLESRGKGVSMRLADQTGAVDCVAVESEDGQSFRAASNTAWLGCLVSIQRFTTVMERFLKTDFPSWRHLDDEHHVTRRHCRVYIHFCVSDLQILSPSASMAALLSAQQKAGNGGPEEEGAAEDGRVGRTEVTMAQKAVGGGGPRTRDSEQTRHEGLQGLAVTVGNSCGVGPTDATGGSELDAGDRSPPPKIPRLAKEHDDAEHGGRSSGTEGGAGEPGAISGRSQSDGCVSVVFRVESKQGLTFRNVYTSSVTSGRSLCFHVTVMMFGEPQFWAENPRVHPLEASETAGLEHREVDLQFVERSVCWFPLLQVDCLYRLVAPHTQDPGVLCVPSAPSKGSAALHSAPYLLVQPQWRVYTLPPCLRPPLPQVPRTKELVVMSVSQVLYGSSASTLVSFQGLITSRITLEENEKVPCFPEEHGETGADVETSLNVKLTVGDLAIPGQIIHVYLKLSGRPYIPGLVPGARVLLQYFQRCVSRTDSVYCRSVPISCVTVTALPQTDCGTSTVTLPVSAVLLGEWALEGARRCAVGRVRAHVTCVLYLQMQWVCSLCGNIFKQDRCVQKYPPCTSTIGVFQAEAKVAVDDGSGEAQVWISSQMVSGLLGLGVTEWEGIQRLVKVRGHVRVYSQGRNMVSNGDAEDPLVEYLSSLCVSTVVCRPLNLTCQLKKQSPCTVELRHETAELKRFCRREREFVTKMADPLQVSCLELSPWQAWE</sequence>
<dbReference type="Pfam" id="PF15489">
    <property type="entry name" value="CTC1"/>
    <property type="match status" value="1"/>
</dbReference>
<evidence type="ECO:0000313" key="10">
    <source>
        <dbReference type="Ensembl" id="ENSPKIP00000004504.1"/>
    </source>
</evidence>
<dbReference type="InterPro" id="IPR042617">
    <property type="entry name" value="CTC1-like"/>
</dbReference>
<dbReference type="GO" id="GO:0003697">
    <property type="term" value="F:single-stranded DNA binding"/>
    <property type="evidence" value="ECO:0007669"/>
    <property type="project" value="InterPro"/>
</dbReference>
<dbReference type="Ensembl" id="ENSPKIT00000028486.1">
    <property type="protein sequence ID" value="ENSPKIP00000004504.1"/>
    <property type="gene ID" value="ENSPKIG00000021575.1"/>
</dbReference>
<dbReference type="CTD" id="80169"/>
<keyword evidence="11" id="KW-1185">Reference proteome</keyword>
<evidence type="ECO:0000256" key="2">
    <source>
        <dbReference type="ARBA" id="ARBA00004574"/>
    </source>
</evidence>
<dbReference type="GeneTree" id="ENSGT00390000011553"/>
<evidence type="ECO:0000256" key="8">
    <source>
        <dbReference type="ARBA" id="ARBA00023242"/>
    </source>
</evidence>
<evidence type="ECO:0000256" key="5">
    <source>
        <dbReference type="ARBA" id="ARBA00022454"/>
    </source>
</evidence>
<evidence type="ECO:0000256" key="4">
    <source>
        <dbReference type="ARBA" id="ARBA00016175"/>
    </source>
</evidence>
<accession>A0A3B3QFF8</accession>
<proteinExistence type="inferred from homology"/>
<dbReference type="PANTHER" id="PTHR14865:SF2">
    <property type="entry name" value="CST COMPLEX SUBUNIT CTC1"/>
    <property type="match status" value="1"/>
</dbReference>
<name>A0A3B3QFF8_9TELE</name>
<dbReference type="GO" id="GO:0042162">
    <property type="term" value="F:telomeric DNA binding"/>
    <property type="evidence" value="ECO:0007669"/>
    <property type="project" value="TreeGrafter"/>
</dbReference>
<dbReference type="Proteomes" id="UP000261540">
    <property type="component" value="Unplaced"/>
</dbReference>
<dbReference type="GO" id="GO:1990879">
    <property type="term" value="C:CST complex"/>
    <property type="evidence" value="ECO:0007669"/>
    <property type="project" value="TreeGrafter"/>
</dbReference>
<feature type="region of interest" description="Disordered" evidence="9">
    <location>
        <begin position="757"/>
        <end position="849"/>
    </location>
</feature>
<feature type="compositionally biased region" description="Gly residues" evidence="9">
    <location>
        <begin position="830"/>
        <end position="840"/>
    </location>
</feature>